<reference evidence="11 12" key="2">
    <citation type="submission" date="2017-07" db="EMBL/GenBank/DDBJ databases">
        <title>Candidatus Dactylopiibacterium carminicum, a nitrogen-fixing symbiont of the cochineal insect Dactylopius coccus and Dactylopius opuntiae (Hemiptera: Coccoidea: Dactylopiidae).</title>
        <authorList>
            <person name="Vera A."/>
        </authorList>
    </citation>
    <scope>NUCLEOTIDE SEQUENCE [LARGE SCALE GENOMIC DNA]</scope>
    <source>
        <strain evidence="11 12">NFDCM</strain>
    </source>
</reference>
<dbReference type="SUPFAM" id="SSF50182">
    <property type="entry name" value="Sm-like ribonucleoproteins"/>
    <property type="match status" value="1"/>
</dbReference>
<dbReference type="GO" id="GO:0005886">
    <property type="term" value="C:plasma membrane"/>
    <property type="evidence" value="ECO:0007669"/>
    <property type="project" value="UniProtKB-SubCell"/>
</dbReference>
<evidence type="ECO:0000313" key="13">
    <source>
        <dbReference type="Proteomes" id="UP000623509"/>
    </source>
</evidence>
<evidence type="ECO:0000259" key="8">
    <source>
        <dbReference type="Pfam" id="PF00924"/>
    </source>
</evidence>
<dbReference type="OrthoDB" id="9809206at2"/>
<feature type="domain" description="Mechanosensitive ion channel MscS" evidence="8">
    <location>
        <begin position="247"/>
        <end position="310"/>
    </location>
</feature>
<evidence type="ECO:0000256" key="1">
    <source>
        <dbReference type="ARBA" id="ARBA00004651"/>
    </source>
</evidence>
<keyword evidence="13" id="KW-1185">Reference proteome</keyword>
<evidence type="ECO:0000256" key="7">
    <source>
        <dbReference type="SAM" id="Phobius"/>
    </source>
</evidence>
<comment type="subcellular location">
    <subcellularLocation>
        <location evidence="1">Cell membrane</location>
        <topology evidence="1">Multi-pass membrane protein</topology>
    </subcellularLocation>
</comment>
<gene>
    <name evidence="10" type="ORF">BGI27_02805</name>
    <name evidence="11" type="ORF">CGU29_06320</name>
</gene>
<keyword evidence="5 7" id="KW-1133">Transmembrane helix</keyword>
<feature type="transmembrane region" description="Helical" evidence="7">
    <location>
        <begin position="205"/>
        <end position="224"/>
    </location>
</feature>
<keyword evidence="4 7" id="KW-0812">Transmembrane</keyword>
<dbReference type="SUPFAM" id="SSF82689">
    <property type="entry name" value="Mechanosensitive channel protein MscS (YggB), C-terminal domain"/>
    <property type="match status" value="1"/>
</dbReference>
<dbReference type="Pfam" id="PF21082">
    <property type="entry name" value="MS_channel_3rd"/>
    <property type="match status" value="1"/>
</dbReference>
<evidence type="ECO:0000259" key="9">
    <source>
        <dbReference type="Pfam" id="PF21082"/>
    </source>
</evidence>
<dbReference type="InterPro" id="IPR023408">
    <property type="entry name" value="MscS_beta-dom_sf"/>
</dbReference>
<dbReference type="InterPro" id="IPR049278">
    <property type="entry name" value="MS_channel_C"/>
</dbReference>
<protein>
    <submittedName>
        <fullName evidence="11">Mechanosensitive ion channel protein MscS</fullName>
    </submittedName>
</protein>
<feature type="domain" description="Mechanosensitive ion channel MscS C-terminal" evidence="9">
    <location>
        <begin position="322"/>
        <end position="404"/>
    </location>
</feature>
<comment type="similarity">
    <text evidence="2">Belongs to the MscS (TC 1.A.23) family.</text>
</comment>
<dbReference type="Gene3D" id="2.30.30.60">
    <property type="match status" value="1"/>
</dbReference>
<proteinExistence type="inferred from homology"/>
<dbReference type="InterPro" id="IPR011066">
    <property type="entry name" value="MscS_channel_C_sf"/>
</dbReference>
<evidence type="ECO:0000256" key="6">
    <source>
        <dbReference type="ARBA" id="ARBA00023136"/>
    </source>
</evidence>
<organism evidence="11 12">
    <name type="scientific">Candidatus Dactylopiibacterium carminicum</name>
    <dbReference type="NCBI Taxonomy" id="857335"/>
    <lineage>
        <taxon>Bacteria</taxon>
        <taxon>Pseudomonadati</taxon>
        <taxon>Pseudomonadota</taxon>
        <taxon>Betaproteobacteria</taxon>
        <taxon>Rhodocyclales</taxon>
        <taxon>Rhodocyclaceae</taxon>
        <taxon>Candidatus Dactylopiibacterium</taxon>
    </lineage>
</organism>
<dbReference type="Gene3D" id="3.30.70.100">
    <property type="match status" value="1"/>
</dbReference>
<dbReference type="EMBL" id="NMRN01000012">
    <property type="protein sequence ID" value="PAS93846.1"/>
    <property type="molecule type" value="Genomic_DNA"/>
</dbReference>
<dbReference type="PANTHER" id="PTHR30347:SF1">
    <property type="entry name" value="MECHANOSENSITIVE CHANNEL MSCK"/>
    <property type="match status" value="1"/>
</dbReference>
<dbReference type="Proteomes" id="UP000216107">
    <property type="component" value="Unassembled WGS sequence"/>
</dbReference>
<feature type="transmembrane region" description="Helical" evidence="7">
    <location>
        <begin position="81"/>
        <end position="103"/>
    </location>
</feature>
<dbReference type="InterPro" id="IPR006685">
    <property type="entry name" value="MscS_channel_2nd"/>
</dbReference>
<dbReference type="EMBL" id="MDUX01000006">
    <property type="protein sequence ID" value="KAF7600326.1"/>
    <property type="molecule type" value="Genomic_DNA"/>
</dbReference>
<comment type="caution">
    <text evidence="11">The sequence shown here is derived from an EMBL/GenBank/DDBJ whole genome shotgun (WGS) entry which is preliminary data.</text>
</comment>
<dbReference type="Pfam" id="PF00924">
    <property type="entry name" value="MS_channel_2nd"/>
    <property type="match status" value="1"/>
</dbReference>
<feature type="transmembrane region" description="Helical" evidence="7">
    <location>
        <begin position="163"/>
        <end position="184"/>
    </location>
</feature>
<feature type="transmembrane region" description="Helical" evidence="7">
    <location>
        <begin position="123"/>
        <end position="143"/>
    </location>
</feature>
<evidence type="ECO:0000256" key="5">
    <source>
        <dbReference type="ARBA" id="ARBA00022989"/>
    </source>
</evidence>
<dbReference type="AlphaFoldDB" id="A0A272EUW0"/>
<evidence type="ECO:0000256" key="3">
    <source>
        <dbReference type="ARBA" id="ARBA00022475"/>
    </source>
</evidence>
<reference evidence="10 13" key="1">
    <citation type="submission" date="2016-08" db="EMBL/GenBank/DDBJ databases">
        <title>Candidatus Dactylopiibacterium carminicum genome sequence.</title>
        <authorList>
            <person name="Ramirez-Puebla S.T."/>
            <person name="Ormeno-Orrillo E."/>
            <person name="Vera-Ponce De Leon A."/>
            <person name="Luis L."/>
            <person name="Sanchez-Flores A."/>
            <person name="Monica R."/>
            <person name="Martinez-Romero E."/>
        </authorList>
    </citation>
    <scope>NUCLEOTIDE SEQUENCE [LARGE SCALE GENOMIC DNA]</scope>
    <source>
        <strain evidence="10">END1</strain>
    </source>
</reference>
<sequence>MRDNFSSLIAQLTHGTAWLELSVIALLLLVAWRLARSVQQRMVAPRLAGRLPVKGTPSLLFPLLGVLLLSALIFLAQHFDWTLHFAVIATRLLWAMVIIRMVVVAASQAFPRALWLAGFSRSIAAIVWCVVALDLLGLLPDLITWLDSQKLPLGKSQVSLWDLLQGVVSVFAAVVVALWLGGVIESRLARASGLDSSVQVVISRVANAVLTLIAILVGVEMVGLDITTLSVFGGALGVGLGFGMQKIASNYVSGFIILLDRSIRIGNLIQVGDQRGEVMRITTRYTVLKASGGAHCLVPNETLIGSTVVNESFTDPNIRIGLRVQVSYDSDVEHALKLLEGLALQEARVLRDPAPAAYLVSFDDNGITLELGMWIRDPLNGSLGLRSNLNRAILAAFRAEGIDIPFPQREVRLVGDIAAGSAVRAG</sequence>
<dbReference type="InterPro" id="IPR011014">
    <property type="entry name" value="MscS_channel_TM-2"/>
</dbReference>
<dbReference type="InterPro" id="IPR010920">
    <property type="entry name" value="LSM_dom_sf"/>
</dbReference>
<dbReference type="PANTHER" id="PTHR30347">
    <property type="entry name" value="POTASSIUM CHANNEL RELATED"/>
    <property type="match status" value="1"/>
</dbReference>
<feature type="transmembrane region" description="Helical" evidence="7">
    <location>
        <begin position="15"/>
        <end position="35"/>
    </location>
</feature>
<keyword evidence="6 7" id="KW-0472">Membrane</keyword>
<dbReference type="SUPFAM" id="SSF82861">
    <property type="entry name" value="Mechanosensitive channel protein MscS (YggB), transmembrane region"/>
    <property type="match status" value="1"/>
</dbReference>
<dbReference type="InterPro" id="IPR052702">
    <property type="entry name" value="MscS-like_channel"/>
</dbReference>
<dbReference type="RefSeq" id="WP_095523404.1">
    <property type="nucleotide sequence ID" value="NZ_MDUX01000006.1"/>
</dbReference>
<feature type="transmembrane region" description="Helical" evidence="7">
    <location>
        <begin position="56"/>
        <end position="75"/>
    </location>
</feature>
<feature type="transmembrane region" description="Helical" evidence="7">
    <location>
        <begin position="236"/>
        <end position="259"/>
    </location>
</feature>
<accession>A0A272EUW0</accession>
<dbReference type="Gene3D" id="1.10.287.1260">
    <property type="match status" value="1"/>
</dbReference>
<evidence type="ECO:0000256" key="4">
    <source>
        <dbReference type="ARBA" id="ARBA00022692"/>
    </source>
</evidence>
<dbReference type="Proteomes" id="UP000623509">
    <property type="component" value="Unassembled WGS sequence"/>
</dbReference>
<name>A0A272EUW0_9RHOO</name>
<evidence type="ECO:0000313" key="10">
    <source>
        <dbReference type="EMBL" id="KAF7600326.1"/>
    </source>
</evidence>
<dbReference type="GO" id="GO:0008381">
    <property type="term" value="F:mechanosensitive monoatomic ion channel activity"/>
    <property type="evidence" value="ECO:0007669"/>
    <property type="project" value="UniProtKB-ARBA"/>
</dbReference>
<keyword evidence="3" id="KW-1003">Cell membrane</keyword>
<evidence type="ECO:0000313" key="11">
    <source>
        <dbReference type="EMBL" id="PAS93846.1"/>
    </source>
</evidence>
<evidence type="ECO:0000256" key="2">
    <source>
        <dbReference type="ARBA" id="ARBA00008017"/>
    </source>
</evidence>
<evidence type="ECO:0000313" key="12">
    <source>
        <dbReference type="Proteomes" id="UP000216107"/>
    </source>
</evidence>